<evidence type="ECO:0000313" key="3">
    <source>
        <dbReference type="Proteomes" id="UP000660885"/>
    </source>
</evidence>
<keyword evidence="3" id="KW-1185">Reference proteome</keyword>
<proteinExistence type="predicted"/>
<dbReference type="EMBL" id="JAETWB010000026">
    <property type="protein sequence ID" value="MBL6081403.1"/>
    <property type="molecule type" value="Genomic_DNA"/>
</dbReference>
<evidence type="ECO:0000256" key="1">
    <source>
        <dbReference type="SAM" id="MobiDB-lite"/>
    </source>
</evidence>
<organism evidence="2 3">
    <name type="scientific">Belnapia arida</name>
    <dbReference type="NCBI Taxonomy" id="2804533"/>
    <lineage>
        <taxon>Bacteria</taxon>
        <taxon>Pseudomonadati</taxon>
        <taxon>Pseudomonadota</taxon>
        <taxon>Alphaproteobacteria</taxon>
        <taxon>Acetobacterales</taxon>
        <taxon>Roseomonadaceae</taxon>
        <taxon>Belnapia</taxon>
    </lineage>
</organism>
<name>A0ABS1U9N9_9PROT</name>
<feature type="region of interest" description="Disordered" evidence="1">
    <location>
        <begin position="41"/>
        <end position="61"/>
    </location>
</feature>
<sequence>MPRSLPLVAFVLDRGYACPEKRRQRKGGKGQDMLVPVEQTGTHHTGIGVAPRGMSAATSTTFRMPLAIRRRPGRKTMVTPVLRVGANTVRRGLTKRL</sequence>
<protein>
    <submittedName>
        <fullName evidence="2">Uncharacterized protein</fullName>
    </submittedName>
</protein>
<reference evidence="2 3" key="1">
    <citation type="submission" date="2021-01" db="EMBL/GenBank/DDBJ databases">
        <title>Belnapia mucosa sp. nov. and Belnapia arida sp. nov., isolated from the Tabernas Desert (Almeria, Spain).</title>
        <authorList>
            <person name="Molina-Menor E."/>
            <person name="Vidal-Verdu A."/>
            <person name="Calonge A."/>
            <person name="Satari L."/>
            <person name="Pereto J."/>
            <person name="Porcar M."/>
        </authorList>
    </citation>
    <scope>NUCLEOTIDE SEQUENCE [LARGE SCALE GENOMIC DNA]</scope>
    <source>
        <strain evidence="2 3">T18</strain>
    </source>
</reference>
<dbReference type="RefSeq" id="WP_202834623.1">
    <property type="nucleotide sequence ID" value="NZ_JAETWB010000026.1"/>
</dbReference>
<dbReference type="Proteomes" id="UP000660885">
    <property type="component" value="Unassembled WGS sequence"/>
</dbReference>
<evidence type="ECO:0000313" key="2">
    <source>
        <dbReference type="EMBL" id="MBL6081403.1"/>
    </source>
</evidence>
<gene>
    <name evidence="2" type="ORF">JMJ56_25750</name>
</gene>
<comment type="caution">
    <text evidence="2">The sequence shown here is derived from an EMBL/GenBank/DDBJ whole genome shotgun (WGS) entry which is preliminary data.</text>
</comment>
<accession>A0ABS1U9N9</accession>